<evidence type="ECO:0000256" key="1">
    <source>
        <dbReference type="SAM" id="MobiDB-lite"/>
    </source>
</evidence>
<evidence type="ECO:0000313" key="3">
    <source>
        <dbReference type="Proteomes" id="UP001202328"/>
    </source>
</evidence>
<feature type="compositionally biased region" description="Basic and acidic residues" evidence="1">
    <location>
        <begin position="66"/>
        <end position="79"/>
    </location>
</feature>
<dbReference type="AlphaFoldDB" id="A0AAD4X4T8"/>
<name>A0AAD4X4T8_9MAGN</name>
<evidence type="ECO:0000313" key="2">
    <source>
        <dbReference type="EMBL" id="KAI3843663.1"/>
    </source>
</evidence>
<gene>
    <name evidence="2" type="ORF">MKW98_013599</name>
</gene>
<organism evidence="2 3">
    <name type="scientific">Papaver atlanticum</name>
    <dbReference type="NCBI Taxonomy" id="357466"/>
    <lineage>
        <taxon>Eukaryota</taxon>
        <taxon>Viridiplantae</taxon>
        <taxon>Streptophyta</taxon>
        <taxon>Embryophyta</taxon>
        <taxon>Tracheophyta</taxon>
        <taxon>Spermatophyta</taxon>
        <taxon>Magnoliopsida</taxon>
        <taxon>Ranunculales</taxon>
        <taxon>Papaveraceae</taxon>
        <taxon>Papaveroideae</taxon>
        <taxon>Papaver</taxon>
    </lineage>
</organism>
<dbReference type="Proteomes" id="UP001202328">
    <property type="component" value="Unassembled WGS sequence"/>
</dbReference>
<sequence>MICEVLETSKAEFKPIFVISISSNSSDSIIGEVSSKKGGSREMVRGTNSTSKKDGEMVMGTSTTLDSRDVNENMHREVANDNDDAASQTSSGNKRTRLDNNDGMEMAKGVHDKLKVHFNKLKESGSHSGIEFTNREINFVSDAILSHKNAFRDEFVT</sequence>
<reference evidence="2" key="1">
    <citation type="submission" date="2022-04" db="EMBL/GenBank/DDBJ databases">
        <title>A functionally conserved STORR gene fusion in Papaver species that diverged 16.8 million years ago.</title>
        <authorList>
            <person name="Catania T."/>
        </authorList>
    </citation>
    <scope>NUCLEOTIDE SEQUENCE</scope>
    <source>
        <strain evidence="2">S-188037</strain>
    </source>
</reference>
<keyword evidence="3" id="KW-1185">Reference proteome</keyword>
<comment type="caution">
    <text evidence="2">The sequence shown here is derived from an EMBL/GenBank/DDBJ whole genome shotgun (WGS) entry which is preliminary data.</text>
</comment>
<protein>
    <submittedName>
        <fullName evidence="2">Uncharacterized protein</fullName>
    </submittedName>
</protein>
<dbReference type="EMBL" id="JAJJMB010016912">
    <property type="protein sequence ID" value="KAI3843663.1"/>
    <property type="molecule type" value="Genomic_DNA"/>
</dbReference>
<proteinExistence type="predicted"/>
<accession>A0AAD4X4T8</accession>
<feature type="region of interest" description="Disordered" evidence="1">
    <location>
        <begin position="32"/>
        <end position="102"/>
    </location>
</feature>